<dbReference type="AlphaFoldDB" id="A0A3P1V9J7"/>
<evidence type="ECO:0000313" key="2">
    <source>
        <dbReference type="EMBL" id="RRD30819.1"/>
    </source>
</evidence>
<dbReference type="RefSeq" id="WP_124932731.1">
    <property type="nucleotide sequence ID" value="NZ_RQZC01000001.1"/>
</dbReference>
<evidence type="ECO:0000313" key="3">
    <source>
        <dbReference type="Proteomes" id="UP000271272"/>
    </source>
</evidence>
<evidence type="ECO:0000256" key="1">
    <source>
        <dbReference type="SAM" id="Phobius"/>
    </source>
</evidence>
<feature type="transmembrane region" description="Helical" evidence="1">
    <location>
        <begin position="314"/>
        <end position="339"/>
    </location>
</feature>
<accession>A0A3P1V9J7</accession>
<name>A0A3P1V9J7_9ACTO</name>
<keyword evidence="1" id="KW-0472">Membrane</keyword>
<reference evidence="2 3" key="1">
    <citation type="submission" date="2018-11" db="EMBL/GenBank/DDBJ databases">
        <title>Genomes From Bacteria Associated with the Canine Oral Cavity: a Test Case for Automated Genome-Based Taxonomic Assignment.</title>
        <authorList>
            <person name="Coil D.A."/>
            <person name="Jospin G."/>
            <person name="Darling A.E."/>
            <person name="Wallis C."/>
            <person name="Davis I.J."/>
            <person name="Harris S."/>
            <person name="Eisen J.A."/>
            <person name="Holcombe L.J."/>
            <person name="O'Flynn C."/>
        </authorList>
    </citation>
    <scope>NUCLEOTIDE SEQUENCE [LARGE SCALE GENOMIC DNA]</scope>
    <source>
        <strain evidence="2 3">OH5050</strain>
    </source>
</reference>
<gene>
    <name evidence="2" type="ORF">EII10_01570</name>
</gene>
<keyword evidence="1" id="KW-0812">Transmembrane</keyword>
<keyword evidence="3" id="KW-1185">Reference proteome</keyword>
<comment type="caution">
    <text evidence="2">The sequence shown here is derived from an EMBL/GenBank/DDBJ whole genome shotgun (WGS) entry which is preliminary data.</text>
</comment>
<keyword evidence="1" id="KW-1133">Transmembrane helix</keyword>
<sequence>MIHEMVLDLRARPAALGVKIALTALVSLAVFAVGAVGARTEAEVGRVADSRSGRVLYGLVDTLADPERYEEFRAEEGGTRSVAAFYDALSSSTSFEFPSLFNHMVPVVDFPGGEQYRHVYEGLGGPLEPYPDPLGRTVTDIKSFQLNQDAYEFYGIELSQGPGLDWQAVDYSSGEPVPVLVGSSLASVYGVGTSLQGWLGGHPLEFRVAGVVDSRSAVYLPGQPSTFLDEALIIPYPHSLGQCEGYDMGLCNSLAFAMVNGTIAAPASMRPSELLDILNAMGAACGFEDYTLLGTPIYTVQLGLMRDFVERQGALVRAIAVAVALCSLTALAGVGLHLWRGRRPVVRAWLLLGWAPGRIARTLTALWVRDAVILAAIVIPLVAASASFDGNWGLVGLGAGLGLIALEGAGHLAAVRRLARGGAVRGGGDEEP</sequence>
<dbReference type="Proteomes" id="UP000271272">
    <property type="component" value="Unassembled WGS sequence"/>
</dbReference>
<feature type="transmembrane region" description="Helical" evidence="1">
    <location>
        <begin position="366"/>
        <end position="386"/>
    </location>
</feature>
<evidence type="ECO:0008006" key="4">
    <source>
        <dbReference type="Google" id="ProtNLM"/>
    </source>
</evidence>
<dbReference type="OrthoDB" id="5022643at2"/>
<feature type="transmembrane region" description="Helical" evidence="1">
    <location>
        <begin position="392"/>
        <end position="415"/>
    </location>
</feature>
<proteinExistence type="predicted"/>
<organism evidence="2 3">
    <name type="scientific">Actinomyces bowdenii</name>
    <dbReference type="NCBI Taxonomy" id="131109"/>
    <lineage>
        <taxon>Bacteria</taxon>
        <taxon>Bacillati</taxon>
        <taxon>Actinomycetota</taxon>
        <taxon>Actinomycetes</taxon>
        <taxon>Actinomycetales</taxon>
        <taxon>Actinomycetaceae</taxon>
        <taxon>Actinomyces</taxon>
    </lineage>
</organism>
<dbReference type="EMBL" id="RQZC01000001">
    <property type="protein sequence ID" value="RRD30819.1"/>
    <property type="molecule type" value="Genomic_DNA"/>
</dbReference>
<protein>
    <recommendedName>
        <fullName evidence="4">ABC transporter permease</fullName>
    </recommendedName>
</protein>